<keyword evidence="1" id="KW-1133">Transmembrane helix</keyword>
<name>A0A6B9KG55_9VIRU</name>
<feature type="transmembrane region" description="Helical" evidence="1">
    <location>
        <begin position="356"/>
        <end position="373"/>
    </location>
</feature>
<reference evidence="2" key="1">
    <citation type="submission" date="2019-11" db="EMBL/GenBank/DDBJ databases">
        <authorList>
            <person name="Nitsche A."/>
            <person name="Hankeln T."/>
            <person name="Acosta O."/>
            <person name="Velez I.D."/>
            <person name="Schiemann D.J."/>
        </authorList>
    </citation>
    <scope>NUCLEOTIDE SEQUENCE</scope>
    <source>
        <strain evidence="2">Ps 1775-6</strain>
    </source>
</reference>
<keyword evidence="1" id="KW-0812">Transmembrane</keyword>
<protein>
    <submittedName>
        <fullName evidence="2">Uncharacterized protein</fullName>
    </submittedName>
</protein>
<sequence>MLLLLVLLNLPFVRTFPLTASDSLAPCSSPINFHHTSPNYKMLVQYGRLEFSSECFKATIGKSCNLPTHCNSVSSHHLTIDNKIVLICIGYLGDTTALRTLRFYQISSMIPIVPQDLLFVAVAKLDGKLEHAFLLPGPLLSAFAHHPVLSHDFYVNTDFKICKRGDSLSALSPYLKRRLTLNNGLLDNYVLDHKHLPFVCESNKRYICSDKLSNDGNFKRSTCRSLIVVNSTHALCSHVWVQFPDKLCPTDYKYRTGMYTYPEICTSISESDESKLKTEGNWLTKALVAVVDWLFKATEKVIDFLEKCLLIIFERLGVLIYKQLLTIESVIEDWDEQYLLFELLLINFYLVYKSNSTAAILFTIIFGIVVGYTRESLGINFRVLSLLRFVGNSTLF</sequence>
<dbReference type="EMBL" id="MN661118">
    <property type="protein sequence ID" value="QHA33760.1"/>
    <property type="molecule type" value="Genomic_RNA"/>
</dbReference>
<accession>A0A6B9KG55</accession>
<proteinExistence type="predicted"/>
<evidence type="ECO:0000256" key="1">
    <source>
        <dbReference type="SAM" id="Phobius"/>
    </source>
</evidence>
<keyword evidence="1" id="KW-0472">Membrane</keyword>
<evidence type="ECO:0000313" key="2">
    <source>
        <dbReference type="EMBL" id="QHA33760.1"/>
    </source>
</evidence>
<organism evidence="2">
    <name type="scientific">Atrato Virga-like virus 6</name>
    <dbReference type="NCBI Taxonomy" id="2689345"/>
    <lineage>
        <taxon>Viruses</taxon>
        <taxon>Riboviria</taxon>
        <taxon>Orthornavirae</taxon>
        <taxon>Kitrinoviricota</taxon>
        <taxon>Alsuviricetes</taxon>
        <taxon>Martellivirales</taxon>
        <taxon>Virgaviridae</taxon>
    </lineage>
</organism>